<proteinExistence type="predicted"/>
<sequence length="59" mass="6964">LNMDSSISTQMECTENEGDCFPNQKKKEQKREKLQVPDLFEILHKTFQTYKSHLHGSHK</sequence>
<organism evidence="2 3">
    <name type="scientific">Orchesella cincta</name>
    <name type="common">Springtail</name>
    <name type="synonym">Podura cincta</name>
    <dbReference type="NCBI Taxonomy" id="48709"/>
    <lineage>
        <taxon>Eukaryota</taxon>
        <taxon>Metazoa</taxon>
        <taxon>Ecdysozoa</taxon>
        <taxon>Arthropoda</taxon>
        <taxon>Hexapoda</taxon>
        <taxon>Collembola</taxon>
        <taxon>Entomobryomorpha</taxon>
        <taxon>Entomobryoidea</taxon>
        <taxon>Orchesellidae</taxon>
        <taxon>Orchesellinae</taxon>
        <taxon>Orchesella</taxon>
    </lineage>
</organism>
<dbReference type="AlphaFoldDB" id="A0A1D2M1C8"/>
<comment type="caution">
    <text evidence="2">The sequence shown here is derived from an EMBL/GenBank/DDBJ whole genome shotgun (WGS) entry which is preliminary data.</text>
</comment>
<feature type="compositionally biased region" description="Polar residues" evidence="1">
    <location>
        <begin position="1"/>
        <end position="13"/>
    </location>
</feature>
<dbReference type="Proteomes" id="UP000094527">
    <property type="component" value="Unassembled WGS sequence"/>
</dbReference>
<reference evidence="2 3" key="1">
    <citation type="journal article" date="2016" name="Genome Biol. Evol.">
        <title>Gene Family Evolution Reflects Adaptation to Soil Environmental Stressors in the Genome of the Collembolan Orchesella cincta.</title>
        <authorList>
            <person name="Faddeeva-Vakhrusheva A."/>
            <person name="Derks M.F."/>
            <person name="Anvar S.Y."/>
            <person name="Agamennone V."/>
            <person name="Suring W."/>
            <person name="Smit S."/>
            <person name="van Straalen N.M."/>
            <person name="Roelofs D."/>
        </authorList>
    </citation>
    <scope>NUCLEOTIDE SEQUENCE [LARGE SCALE GENOMIC DNA]</scope>
    <source>
        <tissue evidence="2">Mixed pool</tissue>
    </source>
</reference>
<dbReference type="EMBL" id="LJIJ01007299">
    <property type="protein sequence ID" value="ODM86775.1"/>
    <property type="molecule type" value="Genomic_DNA"/>
</dbReference>
<protein>
    <submittedName>
        <fullName evidence="2">Uncharacterized protein</fullName>
    </submittedName>
</protein>
<feature type="non-terminal residue" evidence="2">
    <location>
        <position position="1"/>
    </location>
</feature>
<name>A0A1D2M1C8_ORCCI</name>
<accession>A0A1D2M1C8</accession>
<keyword evidence="3" id="KW-1185">Reference proteome</keyword>
<feature type="region of interest" description="Disordered" evidence="1">
    <location>
        <begin position="1"/>
        <end position="33"/>
    </location>
</feature>
<evidence type="ECO:0000313" key="3">
    <source>
        <dbReference type="Proteomes" id="UP000094527"/>
    </source>
</evidence>
<evidence type="ECO:0000313" key="2">
    <source>
        <dbReference type="EMBL" id="ODM86775.1"/>
    </source>
</evidence>
<evidence type="ECO:0000256" key="1">
    <source>
        <dbReference type="SAM" id="MobiDB-lite"/>
    </source>
</evidence>
<gene>
    <name evidence="2" type="ORF">Ocin01_19910</name>
</gene>